<proteinExistence type="predicted"/>
<protein>
    <recommendedName>
        <fullName evidence="1">Galaxin-like repeats domain-containing protein</fullName>
    </recommendedName>
</protein>
<dbReference type="InterPro" id="IPR056601">
    <property type="entry name" value="Galaxin_dom"/>
</dbReference>
<name>A0AA88XX78_PINIB</name>
<organism evidence="2 3">
    <name type="scientific">Pinctada imbricata</name>
    <name type="common">Atlantic pearl-oyster</name>
    <name type="synonym">Pinctada martensii</name>
    <dbReference type="NCBI Taxonomy" id="66713"/>
    <lineage>
        <taxon>Eukaryota</taxon>
        <taxon>Metazoa</taxon>
        <taxon>Spiralia</taxon>
        <taxon>Lophotrochozoa</taxon>
        <taxon>Mollusca</taxon>
        <taxon>Bivalvia</taxon>
        <taxon>Autobranchia</taxon>
        <taxon>Pteriomorphia</taxon>
        <taxon>Pterioida</taxon>
        <taxon>Pterioidea</taxon>
        <taxon>Pteriidae</taxon>
        <taxon>Pinctada</taxon>
    </lineage>
</organism>
<sequence>MKNDKCCNEKIIPGIAEDDDTYQCCGEKVIKPAENESCCHGEDEYSESAAEEKTICSLESEKGTSNVGCCGNSTFDPGRELCCEGNVETNLGNRECCGASSFDMNNETLMCCSGVLHHMAGKAFNGTTQRCCRSFVVDVDNVNQDCCGGDLHDTTTHGCCSFTSYNKTTHQCCRDTITPLDQECCDSIGYDPSNQICCNYRNEKSMVIRKNSSNDNGCCFVEEDDGTLKPKAHDTKKDLCCGQKILHNASLYGYVCCSKTQKPLVRCSIYDECREYNGSDTCNNYSWSFEDVADPRTYKPTEYNICRLCKGQWSLEDSVDSLRKGHIDTCKKSAIVLSVRKKIKKGRVTLVHFIVESNMFNPKDKSTIKNRLRGFFPCRCNNLRRRDKLILMTNVRIGKVMRLGDSDTVLPFSQTIMYEAIWKKLQCPS</sequence>
<gene>
    <name evidence="2" type="ORF">FSP39_017112</name>
</gene>
<dbReference type="PANTHER" id="PTHR34490">
    <property type="entry name" value="PROTEIN CBG12054-RELATED"/>
    <property type="match status" value="1"/>
</dbReference>
<dbReference type="AlphaFoldDB" id="A0AA88XX78"/>
<dbReference type="EMBL" id="VSWD01000009">
    <property type="protein sequence ID" value="KAK3093547.1"/>
    <property type="molecule type" value="Genomic_DNA"/>
</dbReference>
<dbReference type="Proteomes" id="UP001186944">
    <property type="component" value="Unassembled WGS sequence"/>
</dbReference>
<keyword evidence="3" id="KW-1185">Reference proteome</keyword>
<dbReference type="Pfam" id="PF24748">
    <property type="entry name" value="Galaxin_repeat"/>
    <property type="match status" value="1"/>
</dbReference>
<feature type="domain" description="Galaxin-like repeats" evidence="1">
    <location>
        <begin position="5"/>
        <end position="135"/>
    </location>
</feature>
<evidence type="ECO:0000313" key="2">
    <source>
        <dbReference type="EMBL" id="KAK3093547.1"/>
    </source>
</evidence>
<evidence type="ECO:0000313" key="3">
    <source>
        <dbReference type="Proteomes" id="UP001186944"/>
    </source>
</evidence>
<reference evidence="2" key="1">
    <citation type="submission" date="2019-08" db="EMBL/GenBank/DDBJ databases">
        <title>The improved chromosome-level genome for the pearl oyster Pinctada fucata martensii using PacBio sequencing and Hi-C.</title>
        <authorList>
            <person name="Zheng Z."/>
        </authorList>
    </citation>
    <scope>NUCLEOTIDE SEQUENCE</scope>
    <source>
        <strain evidence="2">ZZ-2019</strain>
        <tissue evidence="2">Adductor muscle</tissue>
    </source>
</reference>
<dbReference type="InterPro" id="IPR055284">
    <property type="entry name" value="Galaxin-like"/>
</dbReference>
<comment type="caution">
    <text evidence="2">The sequence shown here is derived from an EMBL/GenBank/DDBJ whole genome shotgun (WGS) entry which is preliminary data.</text>
</comment>
<evidence type="ECO:0000259" key="1">
    <source>
        <dbReference type="Pfam" id="PF24748"/>
    </source>
</evidence>
<dbReference type="PANTHER" id="PTHR34490:SF3">
    <property type="entry name" value="GALAXIN-LIKE ISOFORM X2"/>
    <property type="match status" value="1"/>
</dbReference>
<accession>A0AA88XX78</accession>